<protein>
    <recommendedName>
        <fullName evidence="5">CRC domain-containing protein</fullName>
    </recommendedName>
</protein>
<evidence type="ECO:0000313" key="7">
    <source>
        <dbReference type="Proteomes" id="UP001516023"/>
    </source>
</evidence>
<evidence type="ECO:0000313" key="6">
    <source>
        <dbReference type="EMBL" id="KAL3804313.1"/>
    </source>
</evidence>
<keyword evidence="4" id="KW-0175">Coiled coil</keyword>
<dbReference type="PANTHER" id="PTHR12446:SF34">
    <property type="entry name" value="PROTEIN LIN-54 HOMOLOG"/>
    <property type="match status" value="1"/>
</dbReference>
<keyword evidence="3" id="KW-0539">Nucleus</keyword>
<accession>A0ABD3QVP6</accession>
<organism evidence="6 7">
    <name type="scientific">Cyclotella cryptica</name>
    <dbReference type="NCBI Taxonomy" id="29204"/>
    <lineage>
        <taxon>Eukaryota</taxon>
        <taxon>Sar</taxon>
        <taxon>Stramenopiles</taxon>
        <taxon>Ochrophyta</taxon>
        <taxon>Bacillariophyta</taxon>
        <taxon>Coscinodiscophyceae</taxon>
        <taxon>Thalassiosirophycidae</taxon>
        <taxon>Stephanodiscales</taxon>
        <taxon>Stephanodiscaceae</taxon>
        <taxon>Cyclotella</taxon>
    </lineage>
</organism>
<reference evidence="6 7" key="1">
    <citation type="journal article" date="2020" name="G3 (Bethesda)">
        <title>Improved Reference Genome for Cyclotella cryptica CCMP332, a Model for Cell Wall Morphogenesis, Salinity Adaptation, and Lipid Production in Diatoms (Bacillariophyta).</title>
        <authorList>
            <person name="Roberts W.R."/>
            <person name="Downey K.M."/>
            <person name="Ruck E.C."/>
            <person name="Traller J.C."/>
            <person name="Alverson A.J."/>
        </authorList>
    </citation>
    <scope>NUCLEOTIDE SEQUENCE [LARGE SCALE GENOMIC DNA]</scope>
    <source>
        <strain evidence="6 7">CCMP332</strain>
    </source>
</reference>
<dbReference type="SMART" id="SM01114">
    <property type="entry name" value="CXC"/>
    <property type="match status" value="2"/>
</dbReference>
<dbReference type="PROSITE" id="PS51634">
    <property type="entry name" value="CRC"/>
    <property type="match status" value="1"/>
</dbReference>
<keyword evidence="7" id="KW-1185">Reference proteome</keyword>
<comment type="caution">
    <text evidence="6">The sequence shown here is derived from an EMBL/GenBank/DDBJ whole genome shotgun (WGS) entry which is preliminary data.</text>
</comment>
<evidence type="ECO:0000256" key="2">
    <source>
        <dbReference type="ARBA" id="ARBA00007267"/>
    </source>
</evidence>
<feature type="coiled-coil region" evidence="4">
    <location>
        <begin position="299"/>
        <end position="350"/>
    </location>
</feature>
<dbReference type="InterPro" id="IPR028307">
    <property type="entry name" value="Lin-54_fam"/>
</dbReference>
<proteinExistence type="inferred from homology"/>
<dbReference type="GO" id="GO:0005634">
    <property type="term" value="C:nucleus"/>
    <property type="evidence" value="ECO:0007669"/>
    <property type="project" value="UniProtKB-SubCell"/>
</dbReference>
<comment type="subcellular location">
    <subcellularLocation>
        <location evidence="1">Nucleus</location>
    </subcellularLocation>
</comment>
<dbReference type="PANTHER" id="PTHR12446">
    <property type="entry name" value="TESMIN/TSO1-RELATED"/>
    <property type="match status" value="1"/>
</dbReference>
<dbReference type="AlphaFoldDB" id="A0ABD3QVP6"/>
<dbReference type="InterPro" id="IPR005172">
    <property type="entry name" value="CRC"/>
</dbReference>
<evidence type="ECO:0000256" key="4">
    <source>
        <dbReference type="SAM" id="Coils"/>
    </source>
</evidence>
<feature type="domain" description="CRC" evidence="5">
    <location>
        <begin position="68"/>
        <end position="180"/>
    </location>
</feature>
<sequence>MVDETNQDESSFVASLMAPHTSTYSTSNEEIAPVEDTTSHAGLLTQFKNDDKENSFSSSSYSNSSTVPPLKCNCQKTKCLQLYCECFHGGLVCSDQCGCVECKNSSANEIERLQHMTKVLKRNKDAFNEENSFSKKSRKNKSGCYCLSSHCLKKYCSCYWNKVECTKEKCGCTHCENPYGTPERSVLKHALINGMRQKSEDEVKAPCTEEVDSNPAAQTFQDLPQPFTIRTTEEQMHLRSGKTPQKSRGQPSIEHYTMMTTSSAPAFELQKEANFNTATTNLLALKHLLLQSKHKLFDLEFAMGELEDSNASNVRLERQMVAVRESVNSVKELEKLVKKAEEDIAQKYESSMFK</sequence>
<name>A0ABD3QVP6_9STRA</name>
<comment type="similarity">
    <text evidence="2">Belongs to the lin-54 family.</text>
</comment>
<dbReference type="EMBL" id="JABMIG020000008">
    <property type="protein sequence ID" value="KAL3804313.1"/>
    <property type="molecule type" value="Genomic_DNA"/>
</dbReference>
<gene>
    <name evidence="6" type="ORF">HJC23_011241</name>
</gene>
<dbReference type="Proteomes" id="UP001516023">
    <property type="component" value="Unassembled WGS sequence"/>
</dbReference>
<dbReference type="Pfam" id="PF03638">
    <property type="entry name" value="TCR"/>
    <property type="match status" value="2"/>
</dbReference>
<evidence type="ECO:0000256" key="1">
    <source>
        <dbReference type="ARBA" id="ARBA00004123"/>
    </source>
</evidence>
<dbReference type="InterPro" id="IPR033467">
    <property type="entry name" value="Tesmin/TSO1-like_CXC"/>
</dbReference>
<evidence type="ECO:0000256" key="3">
    <source>
        <dbReference type="ARBA" id="ARBA00023242"/>
    </source>
</evidence>
<evidence type="ECO:0000259" key="5">
    <source>
        <dbReference type="PROSITE" id="PS51634"/>
    </source>
</evidence>